<dbReference type="Pfam" id="PF12141">
    <property type="entry name" value="BMT"/>
    <property type="match status" value="1"/>
</dbReference>
<protein>
    <submittedName>
        <fullName evidence="12">Uncharacterized protein</fullName>
    </submittedName>
</protein>
<gene>
    <name evidence="12" type="ORF">LODBEIA_P41310</name>
</gene>
<comment type="similarity">
    <text evidence="2">Belongs to the BMT family.</text>
</comment>
<evidence type="ECO:0000313" key="12">
    <source>
        <dbReference type="EMBL" id="CAK9440031.1"/>
    </source>
</evidence>
<dbReference type="Proteomes" id="UP001497383">
    <property type="component" value="Chromosome 5"/>
</dbReference>
<keyword evidence="4" id="KW-0808">Transferase</keyword>
<feature type="region of interest" description="Disordered" evidence="10">
    <location>
        <begin position="648"/>
        <end position="735"/>
    </location>
</feature>
<proteinExistence type="inferred from homology"/>
<evidence type="ECO:0000256" key="8">
    <source>
        <dbReference type="ARBA" id="ARBA00023136"/>
    </source>
</evidence>
<evidence type="ECO:0000256" key="5">
    <source>
        <dbReference type="ARBA" id="ARBA00022692"/>
    </source>
</evidence>
<accession>A0ABP0ZRD2</accession>
<dbReference type="GeneID" id="92209327"/>
<organism evidence="12 13">
    <name type="scientific">Lodderomyces beijingensis</name>
    <dbReference type="NCBI Taxonomy" id="1775926"/>
    <lineage>
        <taxon>Eukaryota</taxon>
        <taxon>Fungi</taxon>
        <taxon>Dikarya</taxon>
        <taxon>Ascomycota</taxon>
        <taxon>Saccharomycotina</taxon>
        <taxon>Pichiomycetes</taxon>
        <taxon>Debaryomycetaceae</taxon>
        <taxon>Candida/Lodderomyces clade</taxon>
        <taxon>Lodderomyces</taxon>
    </lineage>
</organism>
<dbReference type="RefSeq" id="XP_066831069.1">
    <property type="nucleotide sequence ID" value="XM_066974319.1"/>
</dbReference>
<feature type="transmembrane region" description="Helical" evidence="11">
    <location>
        <begin position="30"/>
        <end position="48"/>
    </location>
</feature>
<evidence type="ECO:0000256" key="10">
    <source>
        <dbReference type="SAM" id="MobiDB-lite"/>
    </source>
</evidence>
<keyword evidence="13" id="KW-1185">Reference proteome</keyword>
<evidence type="ECO:0000256" key="3">
    <source>
        <dbReference type="ARBA" id="ARBA00022676"/>
    </source>
</evidence>
<evidence type="ECO:0000256" key="2">
    <source>
        <dbReference type="ARBA" id="ARBA00009486"/>
    </source>
</evidence>
<evidence type="ECO:0000313" key="13">
    <source>
        <dbReference type="Proteomes" id="UP001497383"/>
    </source>
</evidence>
<keyword evidence="5 11" id="KW-0812">Transmembrane</keyword>
<sequence length="735" mass="84831">MLKELKGNHTSSFFRRYLPLFPKSRYIRRSYILVPFFVAIIFFLHYISTTDVVRSLTLQLTTPKIPISSFRVDDGGGLVIYPSNFDENTPGLEEPAEESENQIVQFNGATGPLSSYIRDQKFKPHEFTLFASKIESASEEETHLRMEEVCQGMKIKKNVTITQSIRLKEDWPFIVGTLIKQVKNERAFRELSDFFQGKLQSYIDKDELDEKHFYKFASTSVWLAKHGVHLMVSRVLFSQTAKKDDPQISLLYAQLWDENWKELKRVELVVPVINEHGERIYENMEFPRFMPIPFYHNADRTKKRWYGPEDTRLLLTKNEYGDEEPIVIFNSFHRQVVEISNKALNDDVVRTKYGFFRSMFMGYLFRYQIGKQNTDGQQDKKYEKVRYNKVAELRIDEQNRQKTEKNWTPFINPSERSTATHYGDKYMYIVYQWDHLKVLRCELANPGPTSRCTEIFKQDDTAIRVGPVRGGTELIPVTLKNKKKVNKGLKQAWIGFLRAHLNRCGCGKAMYRPNFIVLAQHQNGNFQISYLSSSISMNIPVVGWNDASVQCARRDPNVLIPNGISMYEPQLDYLTLTLSVADKDDNLVHLKGIQQMIENLNMKWDGNLGQSKQVECVVDESIDFCKKYADLQDSLGLSEDSINLAKQAGKISDKPPAGSSLNGEEAEEEVFQEAFEGLDDEEGKSHQQDEHPGEDNRDSEKAPQAKEVSKPKSEKVKGKGKPVEKEEDDKGSSWW</sequence>
<dbReference type="EMBL" id="OZ022409">
    <property type="protein sequence ID" value="CAK9440031.1"/>
    <property type="molecule type" value="Genomic_DNA"/>
</dbReference>
<evidence type="ECO:0000256" key="11">
    <source>
        <dbReference type="SAM" id="Phobius"/>
    </source>
</evidence>
<keyword evidence="3" id="KW-0328">Glycosyltransferase</keyword>
<keyword evidence="7 11" id="KW-1133">Transmembrane helix</keyword>
<reference evidence="12 13" key="1">
    <citation type="submission" date="2024-03" db="EMBL/GenBank/DDBJ databases">
        <authorList>
            <person name="Brejova B."/>
        </authorList>
    </citation>
    <scope>NUCLEOTIDE SEQUENCE [LARGE SCALE GENOMIC DNA]</scope>
    <source>
        <strain evidence="12 13">CBS 14171</strain>
    </source>
</reference>
<keyword evidence="6" id="KW-0735">Signal-anchor</keyword>
<name>A0ABP0ZRD2_9ASCO</name>
<evidence type="ECO:0000256" key="7">
    <source>
        <dbReference type="ARBA" id="ARBA00022989"/>
    </source>
</evidence>
<comment type="subcellular location">
    <subcellularLocation>
        <location evidence="1">Membrane</location>
        <topology evidence="1">Single-pass type II membrane protein</topology>
    </subcellularLocation>
</comment>
<evidence type="ECO:0000256" key="6">
    <source>
        <dbReference type="ARBA" id="ARBA00022968"/>
    </source>
</evidence>
<dbReference type="InterPro" id="IPR021988">
    <property type="entry name" value="BMT1"/>
</dbReference>
<feature type="compositionally biased region" description="Acidic residues" evidence="10">
    <location>
        <begin position="664"/>
        <end position="682"/>
    </location>
</feature>
<feature type="compositionally biased region" description="Basic and acidic residues" evidence="10">
    <location>
        <begin position="683"/>
        <end position="735"/>
    </location>
</feature>
<keyword evidence="9" id="KW-0961">Cell wall biogenesis/degradation</keyword>
<keyword evidence="8 11" id="KW-0472">Membrane</keyword>
<evidence type="ECO:0000256" key="4">
    <source>
        <dbReference type="ARBA" id="ARBA00022679"/>
    </source>
</evidence>
<evidence type="ECO:0000256" key="9">
    <source>
        <dbReference type="ARBA" id="ARBA00023316"/>
    </source>
</evidence>
<evidence type="ECO:0000256" key="1">
    <source>
        <dbReference type="ARBA" id="ARBA00004606"/>
    </source>
</evidence>